<keyword evidence="2" id="KW-0433">Leucine-rich repeat</keyword>
<evidence type="ECO:0000313" key="6">
    <source>
        <dbReference type="EMBL" id="CAK9163209.1"/>
    </source>
</evidence>
<keyword evidence="4" id="KW-0539">Nucleus</keyword>
<keyword evidence="7" id="KW-1185">Reference proteome</keyword>
<feature type="compositionally biased region" description="Basic and acidic residues" evidence="5">
    <location>
        <begin position="112"/>
        <end position="123"/>
    </location>
</feature>
<dbReference type="InterPro" id="IPR044640">
    <property type="entry name" value="RU2A"/>
</dbReference>
<gene>
    <name evidence="6" type="ORF">ILEXP_LOCUS32245</name>
</gene>
<keyword evidence="3" id="KW-0677">Repeat</keyword>
<evidence type="ECO:0000256" key="1">
    <source>
        <dbReference type="ARBA" id="ARBA00004123"/>
    </source>
</evidence>
<dbReference type="GO" id="GO:0005634">
    <property type="term" value="C:nucleus"/>
    <property type="evidence" value="ECO:0007669"/>
    <property type="project" value="UniProtKB-SubCell"/>
</dbReference>
<reference evidence="6 7" key="1">
    <citation type="submission" date="2024-02" db="EMBL/GenBank/DDBJ databases">
        <authorList>
            <person name="Vignale AGUSTIN F."/>
            <person name="Sosa J E."/>
            <person name="Modenutti C."/>
        </authorList>
    </citation>
    <scope>NUCLEOTIDE SEQUENCE [LARGE SCALE GENOMIC DNA]</scope>
</reference>
<dbReference type="Proteomes" id="UP001642360">
    <property type="component" value="Unassembled WGS sequence"/>
</dbReference>
<accession>A0ABC8T6W3</accession>
<feature type="region of interest" description="Disordered" evidence="5">
    <location>
        <begin position="93"/>
        <end position="148"/>
    </location>
</feature>
<name>A0ABC8T6W3_9AQUA</name>
<organism evidence="6 7">
    <name type="scientific">Ilex paraguariensis</name>
    <name type="common">yerba mate</name>
    <dbReference type="NCBI Taxonomy" id="185542"/>
    <lineage>
        <taxon>Eukaryota</taxon>
        <taxon>Viridiplantae</taxon>
        <taxon>Streptophyta</taxon>
        <taxon>Embryophyta</taxon>
        <taxon>Tracheophyta</taxon>
        <taxon>Spermatophyta</taxon>
        <taxon>Magnoliopsida</taxon>
        <taxon>eudicotyledons</taxon>
        <taxon>Gunneridae</taxon>
        <taxon>Pentapetalae</taxon>
        <taxon>asterids</taxon>
        <taxon>campanulids</taxon>
        <taxon>Aquifoliales</taxon>
        <taxon>Aquifoliaceae</taxon>
        <taxon>Ilex</taxon>
    </lineage>
</organism>
<comment type="caution">
    <text evidence="6">The sequence shown here is derived from an EMBL/GenBank/DDBJ whole genome shotgun (WGS) entry which is preliminary data.</text>
</comment>
<evidence type="ECO:0000256" key="3">
    <source>
        <dbReference type="ARBA" id="ARBA00022737"/>
    </source>
</evidence>
<evidence type="ECO:0000256" key="5">
    <source>
        <dbReference type="SAM" id="MobiDB-lite"/>
    </source>
</evidence>
<protein>
    <submittedName>
        <fullName evidence="6">Uncharacterized protein</fullName>
    </submittedName>
</protein>
<sequence length="148" mass="16014">MVLTTYRNLLLQTLERIEANNLFASQEVEEEAKKESVKAFVAGGMPSTQGVPTEEQTPKVVAPTPEQIIAIKAAIVNSQTLEEVARLEQALKSGQLPADLNVDNDSMASNETAKEDKMVTDGEKEPDDGPSDAELGQKDDGPAEMEQE</sequence>
<dbReference type="AlphaFoldDB" id="A0ABC8T6W3"/>
<evidence type="ECO:0000256" key="4">
    <source>
        <dbReference type="ARBA" id="ARBA00023242"/>
    </source>
</evidence>
<dbReference type="PANTHER" id="PTHR10552">
    <property type="entry name" value="U2 SMALL NUCLEAR RIBONUCLEOPROTEIN A"/>
    <property type="match status" value="1"/>
</dbReference>
<evidence type="ECO:0000313" key="7">
    <source>
        <dbReference type="Proteomes" id="UP001642360"/>
    </source>
</evidence>
<dbReference type="PANTHER" id="PTHR10552:SF6">
    <property type="entry name" value="U2 SMALL NUCLEAR RIBONUCLEOPROTEIN A"/>
    <property type="match status" value="1"/>
</dbReference>
<comment type="subcellular location">
    <subcellularLocation>
        <location evidence="1">Nucleus</location>
    </subcellularLocation>
</comment>
<evidence type="ECO:0000256" key="2">
    <source>
        <dbReference type="ARBA" id="ARBA00022614"/>
    </source>
</evidence>
<dbReference type="EMBL" id="CAUOFW020003970">
    <property type="protein sequence ID" value="CAK9163209.1"/>
    <property type="molecule type" value="Genomic_DNA"/>
</dbReference>
<proteinExistence type="predicted"/>